<dbReference type="EC" id="2.7.7.6" evidence="10"/>
<proteinExistence type="inferred from homology"/>
<evidence type="ECO:0000256" key="6">
    <source>
        <dbReference type="ARBA" id="ARBA00022946"/>
    </source>
</evidence>
<feature type="non-terminal residue" evidence="13">
    <location>
        <position position="496"/>
    </location>
</feature>
<evidence type="ECO:0000259" key="11">
    <source>
        <dbReference type="Pfam" id="PF00940"/>
    </source>
</evidence>
<dbReference type="GO" id="GO:0003899">
    <property type="term" value="F:DNA-directed RNA polymerase activity"/>
    <property type="evidence" value="ECO:0000318"/>
    <property type="project" value="GO_Central"/>
</dbReference>
<gene>
    <name evidence="13" type="ORF">NEMVEDRAFT_v1g103117</name>
</gene>
<dbReference type="eggNOG" id="KOG1038">
    <property type="taxonomic scope" value="Eukaryota"/>
</dbReference>
<evidence type="ECO:0000256" key="4">
    <source>
        <dbReference type="ARBA" id="ARBA00022679"/>
    </source>
</evidence>
<keyword evidence="7" id="KW-0496">Mitochondrion</keyword>
<keyword evidence="6" id="KW-0809">Transit peptide</keyword>
<dbReference type="Gene3D" id="1.10.287.280">
    <property type="match status" value="1"/>
</dbReference>
<comment type="function">
    <text evidence="10">DNA-dependent RNA polymerase catalyzes the transcription of DNA into RNA using the four ribonucleoside triphosphates as substrates.</text>
</comment>
<dbReference type="Pfam" id="PF00940">
    <property type="entry name" value="RNA_pol"/>
    <property type="match status" value="1"/>
</dbReference>
<dbReference type="InterPro" id="IPR029262">
    <property type="entry name" value="RPOL_N"/>
</dbReference>
<dbReference type="InterPro" id="IPR002092">
    <property type="entry name" value="DNA-dir_Rpol_phage-type"/>
</dbReference>
<sequence>MPTTSLPMLVPPRPWRGIRDGGFLIQPVQLMRSTQEMDDNHDHMLRYKCDSRELSAVLDSLNYLGTCAWKTNNRILDLAIQVFNDQGDDTLAIPGPVVPLELEPLEKSVKEPEARMKQIQEHRRARKLAREHYSLRMTALYKLSVANHFRDRVFWLPLNMDFRGRVYPIPPHCCHVGDDLSRGMLQFAEGVPLGPDGLRWLKIHLANLYGAKKKSSLDERVEYTDQMMSEVLDSADNPLTGARWWMHGDEPWQVLATCMEIAKAVRSPDPAQYVSHQPVHQDGSCNGLQHYAALGHDRYGARQVNLIPADRPQDVYAEVAKLVEEARLHDAEQGHRIATLLEDKVTRRVVKQTVMTIVYGVTFVGGRLQIERQLKDLDLDERVLFEASAYLVHKVFASIGQMFTRAKAIQDWFALSATHIAYTGHCVDWYTPLSLYVCQPYCKKAVKTIKTRLQGIEIPTQGFAMSVPDSRKQRAAFPPNFVHSLDSTHMMLTAVH</sequence>
<evidence type="ECO:0000259" key="12">
    <source>
        <dbReference type="Pfam" id="PF14700"/>
    </source>
</evidence>
<feature type="domain" description="DNA-directed RNA polymerase N-terminal" evidence="12">
    <location>
        <begin position="4"/>
        <end position="65"/>
    </location>
</feature>
<evidence type="ECO:0000256" key="7">
    <source>
        <dbReference type="ARBA" id="ARBA00023128"/>
    </source>
</evidence>
<keyword evidence="3 10" id="KW-0240">DNA-directed RNA polymerase</keyword>
<dbReference type="PROSITE" id="PS00489">
    <property type="entry name" value="RNA_POL_PHAGE_2"/>
    <property type="match status" value="1"/>
</dbReference>
<evidence type="ECO:0000256" key="3">
    <source>
        <dbReference type="ARBA" id="ARBA00022478"/>
    </source>
</evidence>
<protein>
    <recommendedName>
        <fullName evidence="10">DNA-directed RNA polymerase</fullName>
        <ecNumber evidence="10">2.7.7.6</ecNumber>
    </recommendedName>
</protein>
<name>A7S3D0_NEMVE</name>
<keyword evidence="14" id="KW-1185">Reference proteome</keyword>
<dbReference type="PANTHER" id="PTHR10102:SF0">
    <property type="entry name" value="DNA-DIRECTED RNA POLYMERASE, MITOCHONDRIAL"/>
    <property type="match status" value="1"/>
</dbReference>
<dbReference type="EMBL" id="DS469573">
    <property type="protein sequence ID" value="EDO41702.1"/>
    <property type="molecule type" value="Genomic_DNA"/>
</dbReference>
<dbReference type="FunFam" id="1.10.287.280:FF:000001">
    <property type="entry name" value="DNA-directed RNA polymerase"/>
    <property type="match status" value="1"/>
</dbReference>
<dbReference type="InterPro" id="IPR046950">
    <property type="entry name" value="DNA-dir_Rpol_C_phage-type"/>
</dbReference>
<keyword evidence="4 10" id="KW-0808">Transferase</keyword>
<evidence type="ECO:0000256" key="8">
    <source>
        <dbReference type="ARBA" id="ARBA00023163"/>
    </source>
</evidence>
<dbReference type="PANTHER" id="PTHR10102">
    <property type="entry name" value="DNA-DIRECTED RNA POLYMERASE, MITOCHONDRIAL"/>
    <property type="match status" value="1"/>
</dbReference>
<dbReference type="GO" id="GO:0001018">
    <property type="term" value="F:mitochondrial promoter sequence-specific DNA binding"/>
    <property type="evidence" value="ECO:0000318"/>
    <property type="project" value="GO_Central"/>
</dbReference>
<evidence type="ECO:0000313" key="14">
    <source>
        <dbReference type="Proteomes" id="UP000001593"/>
    </source>
</evidence>
<dbReference type="Proteomes" id="UP000001593">
    <property type="component" value="Unassembled WGS sequence"/>
</dbReference>
<comment type="catalytic activity">
    <reaction evidence="9 10">
        <text>RNA(n) + a ribonucleoside 5'-triphosphate = RNA(n+1) + diphosphate</text>
        <dbReference type="Rhea" id="RHEA:21248"/>
        <dbReference type="Rhea" id="RHEA-COMP:14527"/>
        <dbReference type="Rhea" id="RHEA-COMP:17342"/>
        <dbReference type="ChEBI" id="CHEBI:33019"/>
        <dbReference type="ChEBI" id="CHEBI:61557"/>
        <dbReference type="ChEBI" id="CHEBI:140395"/>
        <dbReference type="EC" id="2.7.7.6"/>
    </reaction>
</comment>
<dbReference type="InterPro" id="IPR043502">
    <property type="entry name" value="DNA/RNA_pol_sf"/>
</dbReference>
<evidence type="ECO:0000256" key="1">
    <source>
        <dbReference type="ARBA" id="ARBA00004173"/>
    </source>
</evidence>
<evidence type="ECO:0000256" key="2">
    <source>
        <dbReference type="ARBA" id="ARBA00009493"/>
    </source>
</evidence>
<reference evidence="13 14" key="1">
    <citation type="journal article" date="2007" name="Science">
        <title>Sea anemone genome reveals ancestral eumetazoan gene repertoire and genomic organization.</title>
        <authorList>
            <person name="Putnam N.H."/>
            <person name="Srivastava M."/>
            <person name="Hellsten U."/>
            <person name="Dirks B."/>
            <person name="Chapman J."/>
            <person name="Salamov A."/>
            <person name="Terry A."/>
            <person name="Shapiro H."/>
            <person name="Lindquist E."/>
            <person name="Kapitonov V.V."/>
            <person name="Jurka J."/>
            <person name="Genikhovich G."/>
            <person name="Grigoriev I.V."/>
            <person name="Lucas S.M."/>
            <person name="Steele R.E."/>
            <person name="Finnerty J.R."/>
            <person name="Technau U."/>
            <person name="Martindale M.Q."/>
            <person name="Rokhsar D.S."/>
        </authorList>
    </citation>
    <scope>NUCLEOTIDE SEQUENCE [LARGE SCALE GENOMIC DNA]</scope>
    <source>
        <strain evidence="14">CH2 X CH6</strain>
    </source>
</reference>
<dbReference type="InParanoid" id="A7S3D0"/>
<dbReference type="STRING" id="45351.A7S3D0"/>
<comment type="similarity">
    <text evidence="2 10">Belongs to the phage and mitochondrial RNA polymerase family.</text>
</comment>
<keyword evidence="5 10" id="KW-0548">Nucleotidyltransferase</keyword>
<dbReference type="InterPro" id="IPR037159">
    <property type="entry name" value="RNA_POL_N_sf"/>
</dbReference>
<evidence type="ECO:0000256" key="5">
    <source>
        <dbReference type="ARBA" id="ARBA00022695"/>
    </source>
</evidence>
<dbReference type="AlphaFoldDB" id="A7S3D0"/>
<comment type="subcellular location">
    <subcellularLocation>
        <location evidence="1">Mitochondrion</location>
    </subcellularLocation>
</comment>
<dbReference type="Gene3D" id="1.10.150.20">
    <property type="entry name" value="5' to 3' exonuclease, C-terminal subdomain"/>
    <property type="match status" value="1"/>
</dbReference>
<dbReference type="OMA" id="ECDPLIS"/>
<dbReference type="GO" id="GO:0006390">
    <property type="term" value="P:mitochondrial transcription"/>
    <property type="evidence" value="ECO:0000318"/>
    <property type="project" value="GO_Central"/>
</dbReference>
<dbReference type="Pfam" id="PF14700">
    <property type="entry name" value="RPOL_N"/>
    <property type="match status" value="1"/>
</dbReference>
<dbReference type="PROSITE" id="PS00900">
    <property type="entry name" value="RNA_POL_PHAGE_1"/>
    <property type="match status" value="1"/>
</dbReference>
<accession>A7S3D0</accession>
<dbReference type="Gene3D" id="1.10.1320.10">
    <property type="entry name" value="DNA-directed RNA polymerase, N-terminal domain"/>
    <property type="match status" value="1"/>
</dbReference>
<dbReference type="SUPFAM" id="SSF56672">
    <property type="entry name" value="DNA/RNA polymerases"/>
    <property type="match status" value="1"/>
</dbReference>
<dbReference type="FunFam" id="1.10.150.20:FF:000041">
    <property type="entry name" value="DNA-directed RNA polymerase"/>
    <property type="match status" value="1"/>
</dbReference>
<dbReference type="KEGG" id="nve:5513519"/>
<organism evidence="13 14">
    <name type="scientific">Nematostella vectensis</name>
    <name type="common">Starlet sea anemone</name>
    <dbReference type="NCBI Taxonomy" id="45351"/>
    <lineage>
        <taxon>Eukaryota</taxon>
        <taxon>Metazoa</taxon>
        <taxon>Cnidaria</taxon>
        <taxon>Anthozoa</taxon>
        <taxon>Hexacorallia</taxon>
        <taxon>Actiniaria</taxon>
        <taxon>Edwardsiidae</taxon>
        <taxon>Nematostella</taxon>
    </lineage>
</organism>
<evidence type="ECO:0000313" key="13">
    <source>
        <dbReference type="EMBL" id="EDO41702.1"/>
    </source>
</evidence>
<feature type="domain" description="DNA-directed RNA polymerase C-terminal" evidence="11">
    <location>
        <begin position="192"/>
        <end position="495"/>
    </location>
</feature>
<evidence type="ECO:0000256" key="10">
    <source>
        <dbReference type="RuleBase" id="RU003805"/>
    </source>
</evidence>
<dbReference type="HOGENOM" id="CLU_003364_3_0_1"/>
<evidence type="ECO:0000256" key="9">
    <source>
        <dbReference type="ARBA" id="ARBA00048552"/>
    </source>
</evidence>
<dbReference type="PhylomeDB" id="A7S3D0"/>
<dbReference type="GO" id="GO:0034245">
    <property type="term" value="C:mitochondrial DNA-directed RNA polymerase complex"/>
    <property type="evidence" value="ECO:0000318"/>
    <property type="project" value="GO_Central"/>
</dbReference>
<keyword evidence="8 10" id="KW-0804">Transcription</keyword>